<evidence type="ECO:0000256" key="3">
    <source>
        <dbReference type="ARBA" id="ARBA00022679"/>
    </source>
</evidence>
<dbReference type="InParanoid" id="A0A0J6WX62"/>
<dbReference type="EC" id="2.1.1.-" evidence="5"/>
<evidence type="ECO:0000256" key="4">
    <source>
        <dbReference type="ARBA" id="ARBA00022747"/>
    </source>
</evidence>
<dbReference type="Gene3D" id="3.40.50.150">
    <property type="entry name" value="Vaccinia Virus protein VP39"/>
    <property type="match status" value="1"/>
</dbReference>
<dbReference type="EMBL" id="LEKT01000023">
    <property type="protein sequence ID" value="KMO86437.1"/>
    <property type="molecule type" value="Genomic_DNA"/>
</dbReference>
<evidence type="ECO:0000256" key="2">
    <source>
        <dbReference type="ARBA" id="ARBA00022603"/>
    </source>
</evidence>
<dbReference type="PATRIC" id="fig|1122219.3.peg.1329"/>
<evidence type="ECO:0000256" key="5">
    <source>
        <dbReference type="RuleBase" id="RU362026"/>
    </source>
</evidence>
<evidence type="ECO:0000256" key="1">
    <source>
        <dbReference type="ARBA" id="ARBA00006594"/>
    </source>
</evidence>
<dbReference type="GO" id="GO:0003677">
    <property type="term" value="F:DNA binding"/>
    <property type="evidence" value="ECO:0007669"/>
    <property type="project" value="InterPro"/>
</dbReference>
<keyword evidence="8" id="KW-1185">Reference proteome</keyword>
<dbReference type="SUPFAM" id="SSF53335">
    <property type="entry name" value="S-adenosyl-L-methionine-dependent methyltransferases"/>
    <property type="match status" value="1"/>
</dbReference>
<dbReference type="InterPro" id="IPR002052">
    <property type="entry name" value="DNA_methylase_N6_adenine_CS"/>
</dbReference>
<dbReference type="GO" id="GO:0008170">
    <property type="term" value="F:N-methyltransferase activity"/>
    <property type="evidence" value="ECO:0007669"/>
    <property type="project" value="InterPro"/>
</dbReference>
<dbReference type="PANTHER" id="PTHR13370">
    <property type="entry name" value="RNA METHYLASE-RELATED"/>
    <property type="match status" value="1"/>
</dbReference>
<evidence type="ECO:0000313" key="8">
    <source>
        <dbReference type="Proteomes" id="UP000036503"/>
    </source>
</evidence>
<dbReference type="InterPro" id="IPR001091">
    <property type="entry name" value="RM_Methyltransferase"/>
</dbReference>
<reference evidence="7 8" key="1">
    <citation type="submission" date="2015-06" db="EMBL/GenBank/DDBJ databases">
        <title>Draft genome sequence of beer spoilage bacterium Megasphaera cerevisiae type strain 20462.</title>
        <authorList>
            <person name="Kutumbaka K."/>
            <person name="Pasmowitz J."/>
            <person name="Mategko J."/>
            <person name="Reyes D."/>
            <person name="Friedrich A."/>
            <person name="Han S."/>
            <person name="Martens-Habbena W."/>
            <person name="Neal-McKinney J."/>
            <person name="Janagama H.K."/>
            <person name="Nadala C."/>
            <person name="Samadpour M."/>
        </authorList>
    </citation>
    <scope>NUCLEOTIDE SEQUENCE [LARGE SCALE GENOMIC DNA]</scope>
    <source>
        <strain evidence="7 8">DSM 20462</strain>
    </source>
</reference>
<evidence type="ECO:0000313" key="7">
    <source>
        <dbReference type="EMBL" id="KMO86437.1"/>
    </source>
</evidence>
<accession>A0A0J6WX62</accession>
<dbReference type="GO" id="GO:0005737">
    <property type="term" value="C:cytoplasm"/>
    <property type="evidence" value="ECO:0007669"/>
    <property type="project" value="TreeGrafter"/>
</dbReference>
<dbReference type="GO" id="GO:0032259">
    <property type="term" value="P:methylation"/>
    <property type="evidence" value="ECO:0007669"/>
    <property type="project" value="UniProtKB-KW"/>
</dbReference>
<dbReference type="GO" id="GO:0009307">
    <property type="term" value="P:DNA restriction-modification system"/>
    <property type="evidence" value="ECO:0007669"/>
    <property type="project" value="UniProtKB-KW"/>
</dbReference>
<evidence type="ECO:0000259" key="6">
    <source>
        <dbReference type="Pfam" id="PF01555"/>
    </source>
</evidence>
<dbReference type="OrthoDB" id="9800801at2"/>
<name>A0A0J6WX62_9FIRM</name>
<dbReference type="InterPro" id="IPR029063">
    <property type="entry name" value="SAM-dependent_MTases_sf"/>
</dbReference>
<proteinExistence type="inferred from homology"/>
<dbReference type="PANTHER" id="PTHR13370:SF3">
    <property type="entry name" value="TRNA (GUANINE(10)-N2)-METHYLTRANSFERASE HOMOLOG"/>
    <property type="match status" value="1"/>
</dbReference>
<protein>
    <recommendedName>
        <fullName evidence="5">Methyltransferase</fullName>
        <ecNumber evidence="5">2.1.1.-</ecNumber>
    </recommendedName>
</protein>
<comment type="caution">
    <text evidence="7">The sequence shown here is derived from an EMBL/GenBank/DDBJ whole genome shotgun (WGS) entry which is preliminary data.</text>
</comment>
<keyword evidence="2 7" id="KW-0489">Methyltransferase</keyword>
<dbReference type="PRINTS" id="PR00508">
    <property type="entry name" value="S21N4MTFRASE"/>
</dbReference>
<feature type="domain" description="DNA methylase N-4/N-6" evidence="6">
    <location>
        <begin position="18"/>
        <end position="229"/>
    </location>
</feature>
<comment type="similarity">
    <text evidence="1 5">Belongs to the N(4)/N(6)-methyltransferase family.</text>
</comment>
<dbReference type="InterPro" id="IPR002941">
    <property type="entry name" value="DNA_methylase_N4/N6"/>
</dbReference>
<dbReference type="AlphaFoldDB" id="A0A0J6WX62"/>
<dbReference type="Proteomes" id="UP000036503">
    <property type="component" value="Unassembled WGS sequence"/>
</dbReference>
<keyword evidence="3 7" id="KW-0808">Transferase</keyword>
<dbReference type="Pfam" id="PF01555">
    <property type="entry name" value="N6_N4_Mtase"/>
    <property type="match status" value="1"/>
</dbReference>
<organism evidence="7 8">
    <name type="scientific">Megasphaera cerevisiae DSM 20462</name>
    <dbReference type="NCBI Taxonomy" id="1122219"/>
    <lineage>
        <taxon>Bacteria</taxon>
        <taxon>Bacillati</taxon>
        <taxon>Bacillota</taxon>
        <taxon>Negativicutes</taxon>
        <taxon>Veillonellales</taxon>
        <taxon>Veillonellaceae</taxon>
        <taxon>Megasphaera</taxon>
    </lineage>
</organism>
<keyword evidence="4" id="KW-0680">Restriction system</keyword>
<sequence>MICGDSIELLQQLADNSVDAVITDPPYCSGGQTANARAQTPSSKYEQSSNVIVHRPDFASDTMDQRSWMHWCALWINDCQRILKPEGYFLMFTDWRQLPAASDALQMGGLIWRGIVAWNKGLGARAPHKGYFRHQCEYIVWGTNGKCPKAKHAGPYPGCFDFPVKQKDKFHLTGKPTPLMEELVQIVPEEAVILDPFAGSGTTCVAAKKHNRQYVGFEKTKVYYDIAEKRIKEVG</sequence>
<gene>
    <name evidence="7" type="ORF">AB840_08205</name>
</gene>
<dbReference type="PROSITE" id="PS00092">
    <property type="entry name" value="N6_MTASE"/>
    <property type="match status" value="1"/>
</dbReference>
<dbReference type="REBASE" id="129175">
    <property type="entry name" value="M.McePAT1ORF8205P"/>
</dbReference>